<evidence type="ECO:0000313" key="7">
    <source>
        <dbReference type="Proteomes" id="UP000230392"/>
    </source>
</evidence>
<proteinExistence type="inferred from homology"/>
<dbReference type="SUPFAM" id="SSF53335">
    <property type="entry name" value="S-adenosyl-L-methionine-dependent methyltransferases"/>
    <property type="match status" value="1"/>
</dbReference>
<dbReference type="PROSITE" id="PS01131">
    <property type="entry name" value="RRNA_A_DIMETH"/>
    <property type="match status" value="1"/>
</dbReference>
<comment type="caution">
    <text evidence="5">Lacks conserved residue(s) required for the propagation of feature annotation.</text>
</comment>
<keyword evidence="3 5" id="KW-0949">S-adenosyl-L-methionine</keyword>
<dbReference type="EMBL" id="PCRF01000088">
    <property type="protein sequence ID" value="PIP16494.1"/>
    <property type="molecule type" value="Genomic_DNA"/>
</dbReference>
<dbReference type="InterPro" id="IPR029063">
    <property type="entry name" value="SAM-dependent_MTases_sf"/>
</dbReference>
<dbReference type="InterPro" id="IPR020596">
    <property type="entry name" value="rRNA_Ade_Mease_Trfase_CS"/>
</dbReference>
<dbReference type="CDD" id="cd02440">
    <property type="entry name" value="AdoMet_MTases"/>
    <property type="match status" value="1"/>
</dbReference>
<evidence type="ECO:0000256" key="1">
    <source>
        <dbReference type="ARBA" id="ARBA00022603"/>
    </source>
</evidence>
<dbReference type="Proteomes" id="UP000230392">
    <property type="component" value="Unassembled WGS sequence"/>
</dbReference>
<dbReference type="PROSITE" id="PS51689">
    <property type="entry name" value="SAM_RNA_A_N6_MT"/>
    <property type="match status" value="1"/>
</dbReference>
<dbReference type="Gene3D" id="3.40.50.150">
    <property type="entry name" value="Vaccinia Virus protein VP39"/>
    <property type="match status" value="1"/>
</dbReference>
<sequence length="66" mass="7268">MRLKKRLGQHFLIRQEVAESITALAEIKPSEVVVEIGAGTGILTRALAKRAKKVITFEVDPDLIPT</sequence>
<dbReference type="GO" id="GO:0003723">
    <property type="term" value="F:RNA binding"/>
    <property type="evidence" value="ECO:0007669"/>
    <property type="project" value="UniProtKB-UniRule"/>
</dbReference>
<dbReference type="PANTHER" id="PTHR11727:SF7">
    <property type="entry name" value="DIMETHYLADENOSINE TRANSFERASE-RELATED"/>
    <property type="match status" value="1"/>
</dbReference>
<evidence type="ECO:0000256" key="4">
    <source>
        <dbReference type="ARBA" id="ARBA00022884"/>
    </source>
</evidence>
<dbReference type="Pfam" id="PF00398">
    <property type="entry name" value="RrnaAD"/>
    <property type="match status" value="1"/>
</dbReference>
<evidence type="ECO:0000256" key="2">
    <source>
        <dbReference type="ARBA" id="ARBA00022679"/>
    </source>
</evidence>
<dbReference type="GO" id="GO:0000179">
    <property type="term" value="F:rRNA (adenine-N6,N6-)-dimethyltransferase activity"/>
    <property type="evidence" value="ECO:0007669"/>
    <property type="project" value="UniProtKB-UniRule"/>
</dbReference>
<evidence type="ECO:0000256" key="3">
    <source>
        <dbReference type="ARBA" id="ARBA00022691"/>
    </source>
</evidence>
<comment type="similarity">
    <text evidence="5">Belongs to the class I-like SAM-binding methyltransferase superfamily. rRNA adenine N(6)-methyltransferase family.</text>
</comment>
<keyword evidence="1 5" id="KW-0489">Methyltransferase</keyword>
<name>A0A2G9YBA6_9BACT</name>
<feature type="non-terminal residue" evidence="6">
    <location>
        <position position="66"/>
    </location>
</feature>
<organism evidence="6 7">
    <name type="scientific">bacterium (Candidatus Ratteibacteria) CG23_combo_of_CG06-09_8_20_14_all_48_7</name>
    <dbReference type="NCBI Taxonomy" id="2014292"/>
    <lineage>
        <taxon>Bacteria</taxon>
        <taxon>Candidatus Ratteibacteria</taxon>
    </lineage>
</organism>
<protein>
    <submittedName>
        <fullName evidence="6">Ribosomal RNA small subunit methyltransferase A</fullName>
    </submittedName>
</protein>
<keyword evidence="2 5" id="KW-0808">Transferase</keyword>
<keyword evidence="4 5" id="KW-0694">RNA-binding</keyword>
<feature type="binding site" evidence="5">
    <location>
        <position position="58"/>
    </location>
    <ligand>
        <name>S-adenosyl-L-methionine</name>
        <dbReference type="ChEBI" id="CHEBI:59789"/>
    </ligand>
</feature>
<dbReference type="AlphaFoldDB" id="A0A2G9YBA6"/>
<gene>
    <name evidence="6" type="ORF">COX46_01900</name>
</gene>
<feature type="binding site" evidence="5">
    <location>
        <position position="12"/>
    </location>
    <ligand>
        <name>S-adenosyl-L-methionine</name>
        <dbReference type="ChEBI" id="CHEBI:59789"/>
    </ligand>
</feature>
<accession>A0A2G9YBA6</accession>
<evidence type="ECO:0000313" key="6">
    <source>
        <dbReference type="EMBL" id="PIP16494.1"/>
    </source>
</evidence>
<dbReference type="InterPro" id="IPR001737">
    <property type="entry name" value="KsgA/Erm"/>
</dbReference>
<dbReference type="PANTHER" id="PTHR11727">
    <property type="entry name" value="DIMETHYLADENOSINE TRANSFERASE"/>
    <property type="match status" value="1"/>
</dbReference>
<feature type="binding site" evidence="5">
    <location>
        <position position="10"/>
    </location>
    <ligand>
        <name>S-adenosyl-L-methionine</name>
        <dbReference type="ChEBI" id="CHEBI:59789"/>
    </ligand>
</feature>
<comment type="caution">
    <text evidence="6">The sequence shown here is derived from an EMBL/GenBank/DDBJ whole genome shotgun (WGS) entry which is preliminary data.</text>
</comment>
<evidence type="ECO:0000256" key="5">
    <source>
        <dbReference type="PROSITE-ProRule" id="PRU01026"/>
    </source>
</evidence>
<reference evidence="6 7" key="1">
    <citation type="submission" date="2017-09" db="EMBL/GenBank/DDBJ databases">
        <title>Depth-based differentiation of microbial function through sediment-hosted aquifers and enrichment of novel symbionts in the deep terrestrial subsurface.</title>
        <authorList>
            <person name="Probst A.J."/>
            <person name="Ladd B."/>
            <person name="Jarett J.K."/>
            <person name="Geller-Mcgrath D.E."/>
            <person name="Sieber C.M."/>
            <person name="Emerson J.B."/>
            <person name="Anantharaman K."/>
            <person name="Thomas B.C."/>
            <person name="Malmstrom R."/>
            <person name="Stieglmeier M."/>
            <person name="Klingl A."/>
            <person name="Woyke T."/>
            <person name="Ryan C.M."/>
            <person name="Banfield J.F."/>
        </authorList>
    </citation>
    <scope>NUCLEOTIDE SEQUENCE [LARGE SCALE GENOMIC DNA]</scope>
    <source>
        <strain evidence="6">CG23_combo_of_CG06-09_8_20_14_all_48_7</strain>
    </source>
</reference>
<feature type="binding site" evidence="5">
    <location>
        <position position="37"/>
    </location>
    <ligand>
        <name>S-adenosyl-L-methionine</name>
        <dbReference type="ChEBI" id="CHEBI:59789"/>
    </ligand>
</feature>